<evidence type="ECO:0000313" key="2">
    <source>
        <dbReference type="EMBL" id="GCE14569.1"/>
    </source>
</evidence>
<dbReference type="Proteomes" id="UP000287352">
    <property type="component" value="Unassembled WGS sequence"/>
</dbReference>
<organism evidence="2 3">
    <name type="scientific">Tengunoibacter tsumagoiensis</name>
    <dbReference type="NCBI Taxonomy" id="2014871"/>
    <lineage>
        <taxon>Bacteria</taxon>
        <taxon>Bacillati</taxon>
        <taxon>Chloroflexota</taxon>
        <taxon>Ktedonobacteria</taxon>
        <taxon>Ktedonobacterales</taxon>
        <taxon>Dictyobacteraceae</taxon>
        <taxon>Tengunoibacter</taxon>
    </lineage>
</organism>
<protein>
    <recommendedName>
        <fullName evidence="1">SMODS-associated and fused to various effectors domain-containing protein</fullName>
    </recommendedName>
</protein>
<dbReference type="EMBL" id="BIFR01000002">
    <property type="protein sequence ID" value="GCE14569.1"/>
    <property type="molecule type" value="Genomic_DNA"/>
</dbReference>
<reference evidence="3" key="1">
    <citation type="submission" date="2018-12" db="EMBL/GenBank/DDBJ databases">
        <title>Tengunoibacter tsumagoiensis gen. nov., sp. nov., Dictyobacter kobayashii sp. nov., D. alpinus sp. nov., and D. joshuensis sp. nov. and description of Dictyobacteraceae fam. nov. within the order Ktedonobacterales isolated from Tengu-no-mugimeshi.</title>
        <authorList>
            <person name="Wang C.M."/>
            <person name="Zheng Y."/>
            <person name="Sakai Y."/>
            <person name="Toyoda A."/>
            <person name="Minakuchi Y."/>
            <person name="Abe K."/>
            <person name="Yokota A."/>
            <person name="Yabe S."/>
        </authorList>
    </citation>
    <scope>NUCLEOTIDE SEQUENCE [LARGE SCALE GENOMIC DNA]</scope>
    <source>
        <strain evidence="3">Uno3</strain>
    </source>
</reference>
<name>A0A402A654_9CHLR</name>
<proteinExistence type="predicted"/>
<dbReference type="InterPro" id="IPR040836">
    <property type="entry name" value="SAVED"/>
</dbReference>
<comment type="caution">
    <text evidence="2">The sequence shown here is derived from an EMBL/GenBank/DDBJ whole genome shotgun (WGS) entry which is preliminary data.</text>
</comment>
<sequence length="499" mass="57352">MGDQNAPRINGDDFQHLYSWQLILALKFPEEKVRKVVLEDGEAGSVDDVTVYHEIDTNLADQFYQLKYHQDMGKTYSARALIEVPKNSKSLLKKFWLTWHMLRKAQPNRAIELHLVSNWGWDSKEKPERWIDFDTNQIRHDIFMSTPSNEIIGIIRQQWQNHLEIGDEEFIEFIRCLYLDLELSHRYIKNDAIVQRMKRLGLKTDNTTLLAISAIVRRWIGSKEHNIFLSTLNDTLIKYDLYLPPVQEECVTIYLEGYEQRKYESEPDYILNWSQHFISRGHGKGHQLVEPEAWNKKLLPELYDLKTTIKQKTACRLMKVQGQSQLSLWFAFGYVFSSVAGYTLSVEQNHQFWRTDAPENTDFSLITNNKNPSAIEGEVLSGEGETVAVGISAQGSISTLDNDVKKYLSSQADKAAALLLLHSNTDILKNAGDAVALARLTKIYASAFVKHWGAQKLLLFYFGPSSGASFIGYRLNKVSPTIQIMEYQHPGYAPSFLFE</sequence>
<feature type="domain" description="SMODS-associated and fused to various effectors" evidence="1">
    <location>
        <begin position="306"/>
        <end position="496"/>
    </location>
</feature>
<dbReference type="NCBIfam" id="NF033611">
    <property type="entry name" value="SAVED"/>
    <property type="match status" value="1"/>
</dbReference>
<dbReference type="Pfam" id="PF18145">
    <property type="entry name" value="SAVED"/>
    <property type="match status" value="1"/>
</dbReference>
<dbReference type="OrthoDB" id="5379188at2"/>
<dbReference type="RefSeq" id="WP_126582128.1">
    <property type="nucleotide sequence ID" value="NZ_BIFR01000002.1"/>
</dbReference>
<dbReference type="AlphaFoldDB" id="A0A402A654"/>
<gene>
    <name evidence="2" type="ORF">KTT_44280</name>
</gene>
<accession>A0A402A654</accession>
<keyword evidence="3" id="KW-1185">Reference proteome</keyword>
<evidence type="ECO:0000259" key="1">
    <source>
        <dbReference type="Pfam" id="PF18145"/>
    </source>
</evidence>
<evidence type="ECO:0000313" key="3">
    <source>
        <dbReference type="Proteomes" id="UP000287352"/>
    </source>
</evidence>